<evidence type="ECO:0000313" key="10">
    <source>
        <dbReference type="Proteomes" id="UP000678228"/>
    </source>
</evidence>
<dbReference type="GO" id="GO:0005886">
    <property type="term" value="C:plasma membrane"/>
    <property type="evidence" value="ECO:0007669"/>
    <property type="project" value="UniProtKB-SubCell"/>
</dbReference>
<evidence type="ECO:0000313" key="9">
    <source>
        <dbReference type="EMBL" id="MBP3952906.1"/>
    </source>
</evidence>
<keyword evidence="6 7" id="KW-0472">Membrane</keyword>
<evidence type="ECO:0000256" key="5">
    <source>
        <dbReference type="ARBA" id="ARBA00022989"/>
    </source>
</evidence>
<dbReference type="InterPro" id="IPR023090">
    <property type="entry name" value="UPF0702_alpha/beta_dom_sf"/>
</dbReference>
<comment type="caution">
    <text evidence="9">The sequence shown here is derived from an EMBL/GenBank/DDBJ whole genome shotgun (WGS) entry which is preliminary data.</text>
</comment>
<evidence type="ECO:0000256" key="4">
    <source>
        <dbReference type="ARBA" id="ARBA00022692"/>
    </source>
</evidence>
<proteinExistence type="inferred from homology"/>
<dbReference type="PANTHER" id="PTHR34582">
    <property type="entry name" value="UPF0702 TRANSMEMBRANE PROTEIN YCAP"/>
    <property type="match status" value="1"/>
</dbReference>
<keyword evidence="4 7" id="KW-0812">Transmembrane</keyword>
<sequence length="235" mass="26251">MLDFWNGTESLPVYGYMIRATIVYVYIFLIVKVLGQRTMTSIDPLDFIFGVVIGDILGEPLTDGELPLAGPVGAAAMTATLHLSLSYIALKAPRFRRVIEDEPIILMKHGEILYKELRKSKITLEAFLMDLRLNSASDLSEIDYAILEMNGQISVIKKSSYESVTLKDMQKDVKSKGYPSVLIEDGKIVHANVKKVGTIDWLRGEIQKQGFANPEEIFLMTADESGQTFISPKKD</sequence>
<feature type="transmembrane region" description="Helical" evidence="7">
    <location>
        <begin position="13"/>
        <end position="33"/>
    </location>
</feature>
<dbReference type="EMBL" id="JAGKSQ010000008">
    <property type="protein sequence ID" value="MBP3952906.1"/>
    <property type="molecule type" value="Genomic_DNA"/>
</dbReference>
<organism evidence="9 10">
    <name type="scientific">Halalkalibacter suaedae</name>
    <dbReference type="NCBI Taxonomy" id="2822140"/>
    <lineage>
        <taxon>Bacteria</taxon>
        <taxon>Bacillati</taxon>
        <taxon>Bacillota</taxon>
        <taxon>Bacilli</taxon>
        <taxon>Bacillales</taxon>
        <taxon>Bacillaceae</taxon>
        <taxon>Halalkalibacter</taxon>
    </lineage>
</organism>
<evidence type="ECO:0000259" key="8">
    <source>
        <dbReference type="Pfam" id="PF04239"/>
    </source>
</evidence>
<dbReference type="Proteomes" id="UP000678228">
    <property type="component" value="Unassembled WGS sequence"/>
</dbReference>
<accession>A0A940WV89</accession>
<dbReference type="RefSeq" id="WP_210598756.1">
    <property type="nucleotide sequence ID" value="NZ_JAGKSQ010000008.1"/>
</dbReference>
<reference evidence="9" key="1">
    <citation type="submission" date="2021-03" db="EMBL/GenBank/DDBJ databases">
        <title>Bacillus suaedae sp. nov., isolated from Suaeda aralocaspica.</title>
        <authorList>
            <person name="Lei R.F.R."/>
        </authorList>
    </citation>
    <scope>NUCLEOTIDE SEQUENCE</scope>
    <source>
        <strain evidence="9">YZJH907-2</strain>
    </source>
</reference>
<dbReference type="Pfam" id="PF04239">
    <property type="entry name" value="DUF421"/>
    <property type="match status" value="1"/>
</dbReference>
<name>A0A940WV89_9BACI</name>
<keyword evidence="10" id="KW-1185">Reference proteome</keyword>
<evidence type="ECO:0000256" key="2">
    <source>
        <dbReference type="ARBA" id="ARBA00006448"/>
    </source>
</evidence>
<comment type="similarity">
    <text evidence="2">Belongs to the UPF0702 family.</text>
</comment>
<evidence type="ECO:0000256" key="7">
    <source>
        <dbReference type="SAM" id="Phobius"/>
    </source>
</evidence>
<dbReference type="AlphaFoldDB" id="A0A940WV89"/>
<comment type="subcellular location">
    <subcellularLocation>
        <location evidence="1">Cell membrane</location>
        <topology evidence="1">Multi-pass membrane protein</topology>
    </subcellularLocation>
</comment>
<keyword evidence="3" id="KW-1003">Cell membrane</keyword>
<gene>
    <name evidence="9" type="ORF">J7W16_17425</name>
</gene>
<dbReference type="PANTHER" id="PTHR34582:SF6">
    <property type="entry name" value="UPF0702 TRANSMEMBRANE PROTEIN YCAP"/>
    <property type="match status" value="1"/>
</dbReference>
<dbReference type="Gene3D" id="3.30.240.20">
    <property type="entry name" value="bsu07140 like domains"/>
    <property type="match status" value="2"/>
</dbReference>
<evidence type="ECO:0000256" key="1">
    <source>
        <dbReference type="ARBA" id="ARBA00004651"/>
    </source>
</evidence>
<protein>
    <submittedName>
        <fullName evidence="9">DUF421 domain-containing protein</fullName>
    </submittedName>
</protein>
<keyword evidence="5 7" id="KW-1133">Transmembrane helix</keyword>
<feature type="transmembrane region" description="Helical" evidence="7">
    <location>
        <begin position="45"/>
        <end position="62"/>
    </location>
</feature>
<dbReference type="InterPro" id="IPR007353">
    <property type="entry name" value="DUF421"/>
</dbReference>
<evidence type="ECO:0000256" key="3">
    <source>
        <dbReference type="ARBA" id="ARBA00022475"/>
    </source>
</evidence>
<feature type="domain" description="YetF C-terminal" evidence="8">
    <location>
        <begin position="91"/>
        <end position="222"/>
    </location>
</feature>
<evidence type="ECO:0000256" key="6">
    <source>
        <dbReference type="ARBA" id="ARBA00023136"/>
    </source>
</evidence>
<feature type="transmembrane region" description="Helical" evidence="7">
    <location>
        <begin position="68"/>
        <end position="90"/>
    </location>
</feature>